<accession>A0A2I4AYV0</accession>
<protein>
    <submittedName>
        <fullName evidence="3">Uncharacterized protein LOC106515403</fullName>
    </submittedName>
</protein>
<reference evidence="3" key="1">
    <citation type="submission" date="2025-08" db="UniProtKB">
        <authorList>
            <consortium name="RefSeq"/>
        </authorList>
    </citation>
    <scope>IDENTIFICATION</scope>
    <source>
        <strain evidence="3">Quisiro</strain>
        <tissue evidence="3">Liver</tissue>
    </source>
</reference>
<gene>
    <name evidence="3" type="primary">LOC106515403</name>
</gene>
<organism evidence="2 3">
    <name type="scientific">Austrofundulus limnaeus</name>
    <name type="common">Annual killifish</name>
    <dbReference type="NCBI Taxonomy" id="52670"/>
    <lineage>
        <taxon>Eukaryota</taxon>
        <taxon>Metazoa</taxon>
        <taxon>Chordata</taxon>
        <taxon>Craniata</taxon>
        <taxon>Vertebrata</taxon>
        <taxon>Euteleostomi</taxon>
        <taxon>Actinopterygii</taxon>
        <taxon>Neopterygii</taxon>
        <taxon>Teleostei</taxon>
        <taxon>Neoteleostei</taxon>
        <taxon>Acanthomorphata</taxon>
        <taxon>Ovalentaria</taxon>
        <taxon>Atherinomorphae</taxon>
        <taxon>Cyprinodontiformes</taxon>
        <taxon>Rivulidae</taxon>
        <taxon>Austrofundulus</taxon>
    </lineage>
</organism>
<sequence>MLKPQQQQQQHGGDLLVHDPPPVFGKPWYWQRSSSTMESTRSLAQVIVEMRDEIKKLEAENRELRGECAQDSSGHGSGGACEEGYSGGKEQDGIVENPYGNLRRNASAPILEGQFKENSVMTVRRYSTSSNLSGIVVRDGRVDKAKQSNSAWGRLREEMQPDSDLFNNSDKREAEEEVTNRHSLQEYVQKNRAKVKSVSFLLPVDDIYTNRPVLTKHPEEPKITGLASISETDS</sequence>
<feature type="region of interest" description="Disordered" evidence="1">
    <location>
        <begin position="161"/>
        <end position="180"/>
    </location>
</feature>
<feature type="compositionally biased region" description="Basic and acidic residues" evidence="1">
    <location>
        <begin position="169"/>
        <end position="180"/>
    </location>
</feature>
<evidence type="ECO:0000313" key="3">
    <source>
        <dbReference type="RefSeq" id="XP_013860654.1"/>
    </source>
</evidence>
<feature type="compositionally biased region" description="Gly residues" evidence="1">
    <location>
        <begin position="75"/>
        <end position="87"/>
    </location>
</feature>
<keyword evidence="2" id="KW-1185">Reference proteome</keyword>
<evidence type="ECO:0000313" key="2">
    <source>
        <dbReference type="Proteomes" id="UP000192220"/>
    </source>
</evidence>
<dbReference type="GeneID" id="106515403"/>
<feature type="region of interest" description="Disordered" evidence="1">
    <location>
        <begin position="65"/>
        <end position="100"/>
    </location>
</feature>
<evidence type="ECO:0000256" key="1">
    <source>
        <dbReference type="SAM" id="MobiDB-lite"/>
    </source>
</evidence>
<dbReference type="OrthoDB" id="8851930at2759"/>
<dbReference type="AlphaFoldDB" id="A0A2I4AYV0"/>
<dbReference type="KEGG" id="alim:106515403"/>
<dbReference type="RefSeq" id="XP_013860654.1">
    <property type="nucleotide sequence ID" value="XM_014005200.1"/>
</dbReference>
<feature type="compositionally biased region" description="Low complexity" evidence="1">
    <location>
        <begin position="1"/>
        <end position="10"/>
    </location>
</feature>
<dbReference type="Proteomes" id="UP000192220">
    <property type="component" value="Unplaced"/>
</dbReference>
<dbReference type="InParanoid" id="A0A2I4AYV0"/>
<feature type="region of interest" description="Disordered" evidence="1">
    <location>
        <begin position="1"/>
        <end position="22"/>
    </location>
</feature>
<name>A0A2I4AYV0_AUSLI</name>
<proteinExistence type="predicted"/>